<keyword evidence="9" id="KW-0067">ATP-binding</keyword>
<keyword evidence="7" id="KW-0547">Nucleotide-binding</keyword>
<dbReference type="FunFam" id="1.10.287.130:FF:000002">
    <property type="entry name" value="Two-component osmosensing histidine kinase"/>
    <property type="match status" value="1"/>
</dbReference>
<dbReference type="EMBL" id="QEWP01000004">
    <property type="protein sequence ID" value="PWE00088.1"/>
    <property type="molecule type" value="Genomic_DNA"/>
</dbReference>
<organism evidence="16 17">
    <name type="scientific">Marinilabilia rubra</name>
    <dbReference type="NCBI Taxonomy" id="2162893"/>
    <lineage>
        <taxon>Bacteria</taxon>
        <taxon>Pseudomonadati</taxon>
        <taxon>Bacteroidota</taxon>
        <taxon>Bacteroidia</taxon>
        <taxon>Marinilabiliales</taxon>
        <taxon>Marinilabiliaceae</taxon>
        <taxon>Marinilabilia</taxon>
    </lineage>
</organism>
<dbReference type="InterPro" id="IPR029016">
    <property type="entry name" value="GAF-like_dom_sf"/>
</dbReference>
<evidence type="ECO:0000256" key="9">
    <source>
        <dbReference type="ARBA" id="ARBA00022840"/>
    </source>
</evidence>
<protein>
    <recommendedName>
        <fullName evidence="3">histidine kinase</fullName>
        <ecNumber evidence="3">2.7.13.3</ecNumber>
    </recommendedName>
</protein>
<dbReference type="CDD" id="cd16922">
    <property type="entry name" value="HATPase_EvgS-ArcB-TorS-like"/>
    <property type="match status" value="1"/>
</dbReference>
<feature type="domain" description="PAS" evidence="14">
    <location>
        <begin position="144"/>
        <end position="214"/>
    </location>
</feature>
<comment type="subcellular location">
    <subcellularLocation>
        <location evidence="2">Cytoplasm</location>
    </subcellularLocation>
</comment>
<dbReference type="SMART" id="SM00091">
    <property type="entry name" value="PAS"/>
    <property type="match status" value="2"/>
</dbReference>
<dbReference type="InterPro" id="IPR000700">
    <property type="entry name" value="PAS-assoc_C"/>
</dbReference>
<dbReference type="Pfam" id="PF13426">
    <property type="entry name" value="PAS_9"/>
    <property type="match status" value="1"/>
</dbReference>
<name>A0A2U2BAJ5_9BACT</name>
<evidence type="ECO:0000256" key="2">
    <source>
        <dbReference type="ARBA" id="ARBA00004496"/>
    </source>
</evidence>
<dbReference type="SMART" id="SM00387">
    <property type="entry name" value="HATPase_c"/>
    <property type="match status" value="1"/>
</dbReference>
<dbReference type="Gene3D" id="3.40.50.2300">
    <property type="match status" value="1"/>
</dbReference>
<evidence type="ECO:0000256" key="11">
    <source>
        <dbReference type="PROSITE-ProRule" id="PRU00169"/>
    </source>
</evidence>
<evidence type="ECO:0000256" key="3">
    <source>
        <dbReference type="ARBA" id="ARBA00012438"/>
    </source>
</evidence>
<sequence length="958" mass="109950">MLKAEVVGQLLLMQSVLINLPDDKSIFSFISRGLTDIPGVDAVDYSKTSFSQTDDSAIDIPLEKNGHNFGILRFKISDSQKFSHYQPYLMNLLFVVEVVIEERFQRQINQKNQKELELRVKERTRQLSDEIEERKIIEENLKESETLFRTVFENASAGVCLIGLDGRFLKVNQRFRELLKYENDELKGLHFNDLTHSDDKEIGSSMIQKLIAGDLENAIYEKRYLTKSGEVLYALVSMALLQNEKHEPQYFIVYLQDITRQKNTEIKLREQEFQSRNLANSGFALLWKANTEKQCIYFNEPWLNFTGRTLEEEIGFKWTENVHPEDVKGCLEIFTSAFDKRESFDMEYRIRHVSGEYRWIRDLGTPNYNTQGEFVGYIGHCFDITESRRTEENLRRSYEIQKITAQISTSFVEATSKNFDSKISKALAELGVFYKVDRAYLFLFSDDFTTMSNTHEWCNEGVTPQMDYIQNTPIDSMPWLKTQLFDQKICQVEDVDKLPVEASIEKEEFQRQDIKSLITVPVSSGQQNYGFIGFDAVKQKYSWNNYEKHNLKIIAKSIGDTLANLHYENLLKEAKEKAEESDRLKSAFLANMSHEIRTPMNGILGFAELLKTGSLSGEAQQEYINIIEQSGMRMLNIINDIIDISKVEAGLVKVHLHEANINKQIEYLFTFFKPEVENKGVRFSCKVPLPDNEAILQTDREKLYAILTNLVKNAIKFTNEGFIELGYDLVSPDTNDNFNEAYLRFFVKDSGIGISEDMQENVFHRFIQADNAGRNLQNGAGLGLSITKAYVEMLGGNIWVESKEGNGSSFYFTLPYCPYNSDFDNEEKKNPISDTELKNLSLNVLIAEDDEPSQILISKAIESISKEVTIVNTGLDAVKAYRNNPDIDLIFMDMRMPDLDGYSATREIREFDQNVIIIAETAFGLSGDKEKAIAAGCNNYIAKPINPTKLVSLIKQYF</sequence>
<evidence type="ECO:0000256" key="5">
    <source>
        <dbReference type="ARBA" id="ARBA00022553"/>
    </source>
</evidence>
<dbReference type="GO" id="GO:0005524">
    <property type="term" value="F:ATP binding"/>
    <property type="evidence" value="ECO:0007669"/>
    <property type="project" value="UniProtKB-KW"/>
</dbReference>
<dbReference type="InterPro" id="IPR011006">
    <property type="entry name" value="CheY-like_superfamily"/>
</dbReference>
<dbReference type="InterPro" id="IPR013655">
    <property type="entry name" value="PAS_fold_3"/>
</dbReference>
<evidence type="ECO:0000256" key="8">
    <source>
        <dbReference type="ARBA" id="ARBA00022777"/>
    </source>
</evidence>
<feature type="domain" description="Histidine kinase" evidence="12">
    <location>
        <begin position="591"/>
        <end position="818"/>
    </location>
</feature>
<dbReference type="GO" id="GO:0009927">
    <property type="term" value="F:histidine phosphotransfer kinase activity"/>
    <property type="evidence" value="ECO:0007669"/>
    <property type="project" value="TreeGrafter"/>
</dbReference>
<dbReference type="PROSITE" id="PS50113">
    <property type="entry name" value="PAC"/>
    <property type="match status" value="2"/>
</dbReference>
<dbReference type="InterPro" id="IPR005467">
    <property type="entry name" value="His_kinase_dom"/>
</dbReference>
<dbReference type="PROSITE" id="PS50109">
    <property type="entry name" value="HIS_KIN"/>
    <property type="match status" value="1"/>
</dbReference>
<evidence type="ECO:0000256" key="4">
    <source>
        <dbReference type="ARBA" id="ARBA00022490"/>
    </source>
</evidence>
<dbReference type="PROSITE" id="PS50112">
    <property type="entry name" value="PAS"/>
    <property type="match status" value="1"/>
</dbReference>
<dbReference type="SMART" id="SM00388">
    <property type="entry name" value="HisKA"/>
    <property type="match status" value="1"/>
</dbReference>
<dbReference type="Gene3D" id="3.30.450.40">
    <property type="match status" value="1"/>
</dbReference>
<gene>
    <name evidence="16" type="ORF">DDZ16_06940</name>
</gene>
<keyword evidence="10" id="KW-0902">Two-component regulatory system</keyword>
<dbReference type="InterPro" id="IPR036097">
    <property type="entry name" value="HisK_dim/P_sf"/>
</dbReference>
<dbReference type="SUPFAM" id="SSF52172">
    <property type="entry name" value="CheY-like"/>
    <property type="match status" value="1"/>
</dbReference>
<evidence type="ECO:0000259" key="15">
    <source>
        <dbReference type="PROSITE" id="PS50113"/>
    </source>
</evidence>
<dbReference type="OrthoDB" id="9796457at2"/>
<comment type="catalytic activity">
    <reaction evidence="1">
        <text>ATP + protein L-histidine = ADP + protein N-phospho-L-histidine.</text>
        <dbReference type="EC" id="2.7.13.3"/>
    </reaction>
</comment>
<keyword evidence="8" id="KW-0418">Kinase</keyword>
<dbReference type="Proteomes" id="UP000244956">
    <property type="component" value="Unassembled WGS sequence"/>
</dbReference>
<dbReference type="Pfam" id="PF00072">
    <property type="entry name" value="Response_reg"/>
    <property type="match status" value="1"/>
</dbReference>
<dbReference type="InterPro" id="IPR036890">
    <property type="entry name" value="HATPase_C_sf"/>
</dbReference>
<dbReference type="InterPro" id="IPR003018">
    <property type="entry name" value="GAF"/>
</dbReference>
<dbReference type="GO" id="GO:0000155">
    <property type="term" value="F:phosphorelay sensor kinase activity"/>
    <property type="evidence" value="ECO:0007669"/>
    <property type="project" value="InterPro"/>
</dbReference>
<dbReference type="SMART" id="SM00448">
    <property type="entry name" value="REC"/>
    <property type="match status" value="1"/>
</dbReference>
<keyword evidence="4" id="KW-0963">Cytoplasm</keyword>
<dbReference type="EC" id="2.7.13.3" evidence="3"/>
<evidence type="ECO:0000313" key="16">
    <source>
        <dbReference type="EMBL" id="PWE00088.1"/>
    </source>
</evidence>
<dbReference type="SUPFAM" id="SSF55874">
    <property type="entry name" value="ATPase domain of HSP90 chaperone/DNA topoisomerase II/histidine kinase"/>
    <property type="match status" value="1"/>
</dbReference>
<dbReference type="InterPro" id="IPR000014">
    <property type="entry name" value="PAS"/>
</dbReference>
<dbReference type="Pfam" id="PF01590">
    <property type="entry name" value="GAF"/>
    <property type="match status" value="1"/>
</dbReference>
<keyword evidence="5 11" id="KW-0597">Phosphoprotein</keyword>
<evidence type="ECO:0000256" key="1">
    <source>
        <dbReference type="ARBA" id="ARBA00000085"/>
    </source>
</evidence>
<dbReference type="InterPro" id="IPR003594">
    <property type="entry name" value="HATPase_dom"/>
</dbReference>
<dbReference type="PRINTS" id="PR00344">
    <property type="entry name" value="BCTRLSENSOR"/>
</dbReference>
<dbReference type="SMART" id="SM00065">
    <property type="entry name" value="GAF"/>
    <property type="match status" value="1"/>
</dbReference>
<comment type="caution">
    <text evidence="16">The sequence shown here is derived from an EMBL/GenBank/DDBJ whole genome shotgun (WGS) entry which is preliminary data.</text>
</comment>
<dbReference type="PANTHER" id="PTHR43047">
    <property type="entry name" value="TWO-COMPONENT HISTIDINE PROTEIN KINASE"/>
    <property type="match status" value="1"/>
</dbReference>
<evidence type="ECO:0000259" key="12">
    <source>
        <dbReference type="PROSITE" id="PS50109"/>
    </source>
</evidence>
<dbReference type="Pfam" id="PF02518">
    <property type="entry name" value="HATPase_c"/>
    <property type="match status" value="1"/>
</dbReference>
<dbReference type="InterPro" id="IPR001610">
    <property type="entry name" value="PAC"/>
</dbReference>
<dbReference type="Pfam" id="PF00512">
    <property type="entry name" value="HisKA"/>
    <property type="match status" value="1"/>
</dbReference>
<keyword evidence="6" id="KW-0808">Transferase</keyword>
<accession>A0A2U2BAJ5</accession>
<evidence type="ECO:0000259" key="13">
    <source>
        <dbReference type="PROSITE" id="PS50110"/>
    </source>
</evidence>
<dbReference type="AlphaFoldDB" id="A0A2U2BAJ5"/>
<dbReference type="Gene3D" id="3.30.565.10">
    <property type="entry name" value="Histidine kinase-like ATPase, C-terminal domain"/>
    <property type="match status" value="1"/>
</dbReference>
<dbReference type="NCBIfam" id="TIGR00229">
    <property type="entry name" value="sensory_box"/>
    <property type="match status" value="2"/>
</dbReference>
<dbReference type="Pfam" id="PF08447">
    <property type="entry name" value="PAS_3"/>
    <property type="match status" value="1"/>
</dbReference>
<evidence type="ECO:0000256" key="7">
    <source>
        <dbReference type="ARBA" id="ARBA00022741"/>
    </source>
</evidence>
<dbReference type="CDD" id="cd00130">
    <property type="entry name" value="PAS"/>
    <property type="match status" value="2"/>
</dbReference>
<dbReference type="GO" id="GO:0005737">
    <property type="term" value="C:cytoplasm"/>
    <property type="evidence" value="ECO:0007669"/>
    <property type="project" value="UniProtKB-SubCell"/>
</dbReference>
<dbReference type="InterPro" id="IPR001789">
    <property type="entry name" value="Sig_transdc_resp-reg_receiver"/>
</dbReference>
<dbReference type="PANTHER" id="PTHR43047:SF72">
    <property type="entry name" value="OSMOSENSING HISTIDINE PROTEIN KINASE SLN1"/>
    <property type="match status" value="1"/>
</dbReference>
<dbReference type="PROSITE" id="PS50110">
    <property type="entry name" value="RESPONSE_REGULATORY"/>
    <property type="match status" value="1"/>
</dbReference>
<dbReference type="GO" id="GO:0032991">
    <property type="term" value="C:protein-containing complex"/>
    <property type="evidence" value="ECO:0007669"/>
    <property type="project" value="UniProtKB-ARBA"/>
</dbReference>
<feature type="domain" description="Response regulatory" evidence="13">
    <location>
        <begin position="843"/>
        <end position="958"/>
    </location>
</feature>
<keyword evidence="17" id="KW-1185">Reference proteome</keyword>
<dbReference type="FunFam" id="3.30.565.10:FF:000006">
    <property type="entry name" value="Sensor histidine kinase WalK"/>
    <property type="match status" value="1"/>
</dbReference>
<feature type="domain" description="PAC" evidence="15">
    <location>
        <begin position="344"/>
        <end position="396"/>
    </location>
</feature>
<evidence type="ECO:0000259" key="14">
    <source>
        <dbReference type="PROSITE" id="PS50112"/>
    </source>
</evidence>
<dbReference type="CDD" id="cd17546">
    <property type="entry name" value="REC_hyHK_CKI1_RcsC-like"/>
    <property type="match status" value="1"/>
</dbReference>
<dbReference type="SUPFAM" id="SSF55785">
    <property type="entry name" value="PYP-like sensor domain (PAS domain)"/>
    <property type="match status" value="2"/>
</dbReference>
<dbReference type="SMART" id="SM00086">
    <property type="entry name" value="PAC"/>
    <property type="match status" value="2"/>
</dbReference>
<feature type="modified residue" description="4-aspartylphosphate" evidence="11">
    <location>
        <position position="893"/>
    </location>
</feature>
<evidence type="ECO:0000256" key="10">
    <source>
        <dbReference type="ARBA" id="ARBA00023012"/>
    </source>
</evidence>
<dbReference type="Gene3D" id="1.10.287.130">
    <property type="match status" value="1"/>
</dbReference>
<evidence type="ECO:0000313" key="17">
    <source>
        <dbReference type="Proteomes" id="UP000244956"/>
    </source>
</evidence>
<feature type="domain" description="PAC" evidence="15">
    <location>
        <begin position="218"/>
        <end position="270"/>
    </location>
</feature>
<dbReference type="RefSeq" id="WP_109263711.1">
    <property type="nucleotide sequence ID" value="NZ_QEWP01000004.1"/>
</dbReference>
<dbReference type="SUPFAM" id="SSF55781">
    <property type="entry name" value="GAF domain-like"/>
    <property type="match status" value="1"/>
</dbReference>
<dbReference type="CDD" id="cd00082">
    <property type="entry name" value="HisKA"/>
    <property type="match status" value="1"/>
</dbReference>
<dbReference type="InterPro" id="IPR004358">
    <property type="entry name" value="Sig_transdc_His_kin-like_C"/>
</dbReference>
<dbReference type="InterPro" id="IPR003661">
    <property type="entry name" value="HisK_dim/P_dom"/>
</dbReference>
<dbReference type="InterPro" id="IPR035965">
    <property type="entry name" value="PAS-like_dom_sf"/>
</dbReference>
<dbReference type="Gene3D" id="3.30.450.20">
    <property type="entry name" value="PAS domain"/>
    <property type="match status" value="2"/>
</dbReference>
<evidence type="ECO:0000256" key="6">
    <source>
        <dbReference type="ARBA" id="ARBA00022679"/>
    </source>
</evidence>
<dbReference type="SUPFAM" id="SSF47384">
    <property type="entry name" value="Homodimeric domain of signal transducing histidine kinase"/>
    <property type="match status" value="1"/>
</dbReference>
<dbReference type="GO" id="GO:0005886">
    <property type="term" value="C:plasma membrane"/>
    <property type="evidence" value="ECO:0007669"/>
    <property type="project" value="TreeGrafter"/>
</dbReference>
<dbReference type="FunFam" id="3.30.450.20:FF:000099">
    <property type="entry name" value="Sensory box sensor histidine kinase"/>
    <property type="match status" value="1"/>
</dbReference>
<proteinExistence type="predicted"/>
<reference evidence="16 17" key="1">
    <citation type="submission" date="2018-05" db="EMBL/GenBank/DDBJ databases">
        <title>Marinilabilia rubrum sp. nov., isolated from saltern sediment.</title>
        <authorList>
            <person name="Zhang R."/>
        </authorList>
    </citation>
    <scope>NUCLEOTIDE SEQUENCE [LARGE SCALE GENOMIC DNA]</scope>
    <source>
        <strain evidence="16 17">WTE16</strain>
    </source>
</reference>